<comment type="caution">
    <text evidence="1">The sequence shown here is derived from an EMBL/GenBank/DDBJ whole genome shotgun (WGS) entry which is preliminary data.</text>
</comment>
<proteinExistence type="predicted"/>
<sequence>MCLFYNILYYILFFFSSFAGYCNNNDYLNYNDVPCDDLYRVREEHSKEMFAKYGLQFSGYGSGWDNEVLNYAMISMKWQGPCNKDLAKKMLLEGVRDFAKKLKNDSKLSSYVPNDIEGKIVYTIFFNNKKKHAWVCQDIEDWENQIQDVSLQKNKVYFFAEDYDGFEKKVIEEIEL</sequence>
<name>A0A090CZV5_9BACT</name>
<protein>
    <submittedName>
        <fullName evidence="1">Uncharacterized protein</fullName>
    </submittedName>
</protein>
<dbReference type="Proteomes" id="UP000031552">
    <property type="component" value="Unassembled WGS sequence"/>
</dbReference>
<gene>
    <name evidence="1" type="ORF">CSEC_1900</name>
</gene>
<organism evidence="1 2">
    <name type="scientific">Candidatus Criblamydia sequanensis CRIB-18</name>
    <dbReference type="NCBI Taxonomy" id="1437425"/>
    <lineage>
        <taxon>Bacteria</taxon>
        <taxon>Pseudomonadati</taxon>
        <taxon>Chlamydiota</taxon>
        <taxon>Chlamydiia</taxon>
        <taxon>Parachlamydiales</taxon>
        <taxon>Candidatus Criblamydiaceae</taxon>
        <taxon>Candidatus Criblamydia</taxon>
    </lineage>
</organism>
<accession>A0A090CZV5</accession>
<reference evidence="1" key="2">
    <citation type="submission" date="2014-09" db="EMBL/GenBank/DDBJ databases">
        <title>Criblamydia sequanensis harbors a mega-plasmid encoding arsenite resistance.</title>
        <authorList>
            <person name="Bertelli C."/>
            <person name="Goesmann A."/>
            <person name="Greub G."/>
        </authorList>
    </citation>
    <scope>NUCLEOTIDE SEQUENCE [LARGE SCALE GENOMIC DNA]</scope>
    <source>
        <strain evidence="1">CRIB-18</strain>
    </source>
</reference>
<dbReference type="STRING" id="1437425.CSEC_1900"/>
<dbReference type="RefSeq" id="WP_041018253.1">
    <property type="nucleotide sequence ID" value="NZ_CCEJ010000009.1"/>
</dbReference>
<keyword evidence="2" id="KW-1185">Reference proteome</keyword>
<evidence type="ECO:0000313" key="1">
    <source>
        <dbReference type="EMBL" id="CDR34707.1"/>
    </source>
</evidence>
<reference evidence="1" key="1">
    <citation type="submission" date="2013-12" db="EMBL/GenBank/DDBJ databases">
        <authorList>
            <person name="Linke B."/>
        </authorList>
    </citation>
    <scope>NUCLEOTIDE SEQUENCE [LARGE SCALE GENOMIC DNA]</scope>
    <source>
        <strain evidence="1">CRIB-18</strain>
    </source>
</reference>
<dbReference type="EMBL" id="CCEJ010000009">
    <property type="protein sequence ID" value="CDR34707.1"/>
    <property type="molecule type" value="Genomic_DNA"/>
</dbReference>
<evidence type="ECO:0000313" key="2">
    <source>
        <dbReference type="Proteomes" id="UP000031552"/>
    </source>
</evidence>
<dbReference type="AlphaFoldDB" id="A0A090CZV5"/>